<reference evidence="2" key="1">
    <citation type="submission" date="2023-06" db="EMBL/GenBank/DDBJ databases">
        <title>Genomic analysis of the entomopathogenic nematode Steinernema hermaphroditum.</title>
        <authorList>
            <person name="Schwarz E.M."/>
            <person name="Heppert J.K."/>
            <person name="Baniya A."/>
            <person name="Schwartz H.T."/>
            <person name="Tan C.-H."/>
            <person name="Antoshechkin I."/>
            <person name="Sternberg P.W."/>
            <person name="Goodrich-Blair H."/>
            <person name="Dillman A.R."/>
        </authorList>
    </citation>
    <scope>NUCLEOTIDE SEQUENCE</scope>
    <source>
        <strain evidence="2">PS9179</strain>
        <tissue evidence="2">Whole animal</tissue>
    </source>
</reference>
<proteinExistence type="predicted"/>
<dbReference type="AlphaFoldDB" id="A0AA39HA06"/>
<dbReference type="Proteomes" id="UP001175271">
    <property type="component" value="Unassembled WGS sequence"/>
</dbReference>
<evidence type="ECO:0000313" key="3">
    <source>
        <dbReference type="Proteomes" id="UP001175271"/>
    </source>
</evidence>
<accession>A0AA39HA06</accession>
<gene>
    <name evidence="2" type="ORF">QR680_015360</name>
</gene>
<keyword evidence="3" id="KW-1185">Reference proteome</keyword>
<organism evidence="2 3">
    <name type="scientific">Steinernema hermaphroditum</name>
    <dbReference type="NCBI Taxonomy" id="289476"/>
    <lineage>
        <taxon>Eukaryota</taxon>
        <taxon>Metazoa</taxon>
        <taxon>Ecdysozoa</taxon>
        <taxon>Nematoda</taxon>
        <taxon>Chromadorea</taxon>
        <taxon>Rhabditida</taxon>
        <taxon>Tylenchina</taxon>
        <taxon>Panagrolaimomorpha</taxon>
        <taxon>Strongyloidoidea</taxon>
        <taxon>Steinernematidae</taxon>
        <taxon>Steinernema</taxon>
    </lineage>
</organism>
<name>A0AA39HA06_9BILA</name>
<protein>
    <submittedName>
        <fullName evidence="2">Uncharacterized protein</fullName>
    </submittedName>
</protein>
<sequence length="229" mass="26025">MSIVQPKYLVTGVSQNKCFTVFSIALGNEVMGYMNGTRLQQGDWIEATIERGEDGEFAVHTYRLTESPMKTYYEYYLNTLSMETHVYVPPQEWCAANDFPDNDRFVYNRHLGKVALPTYDANKWKVMAAQRGKPFSAVVMMAPTYAKANEVGALFIVDRLDKLNAHHTDPSLPWNSSHAQRNSESTANEEPAVTDTVFPTSNSLSDQELHRRLQLLQHLLDQRRAQSSS</sequence>
<feature type="compositionally biased region" description="Polar residues" evidence="1">
    <location>
        <begin position="173"/>
        <end position="188"/>
    </location>
</feature>
<comment type="caution">
    <text evidence="2">The sequence shown here is derived from an EMBL/GenBank/DDBJ whole genome shotgun (WGS) entry which is preliminary data.</text>
</comment>
<feature type="region of interest" description="Disordered" evidence="1">
    <location>
        <begin position="167"/>
        <end position="204"/>
    </location>
</feature>
<dbReference type="EMBL" id="JAUCMV010000004">
    <property type="protein sequence ID" value="KAK0400632.1"/>
    <property type="molecule type" value="Genomic_DNA"/>
</dbReference>
<evidence type="ECO:0000313" key="2">
    <source>
        <dbReference type="EMBL" id="KAK0400632.1"/>
    </source>
</evidence>
<evidence type="ECO:0000256" key="1">
    <source>
        <dbReference type="SAM" id="MobiDB-lite"/>
    </source>
</evidence>